<dbReference type="InterPro" id="IPR047263">
    <property type="entry name" value="HNL-like_cupin"/>
</dbReference>
<gene>
    <name evidence="2" type="ORF">SAMN04488003_10355</name>
</gene>
<feature type="domain" description="Cupin type-2" evidence="1">
    <location>
        <begin position="41"/>
        <end position="105"/>
    </location>
</feature>
<evidence type="ECO:0000259" key="1">
    <source>
        <dbReference type="Pfam" id="PF07883"/>
    </source>
</evidence>
<dbReference type="RefSeq" id="WP_089898843.1">
    <property type="nucleotide sequence ID" value="NZ_FOCI01000003.1"/>
</dbReference>
<evidence type="ECO:0000313" key="2">
    <source>
        <dbReference type="EMBL" id="SEM66713.1"/>
    </source>
</evidence>
<dbReference type="PANTHER" id="PTHR43698">
    <property type="entry name" value="RIBD C-TERMINAL DOMAIN CONTAINING PROTEIN"/>
    <property type="match status" value="1"/>
</dbReference>
<dbReference type="Proteomes" id="UP000199585">
    <property type="component" value="Unassembled WGS sequence"/>
</dbReference>
<dbReference type="EMBL" id="FOCI01000003">
    <property type="protein sequence ID" value="SEM66713.1"/>
    <property type="molecule type" value="Genomic_DNA"/>
</dbReference>
<dbReference type="SUPFAM" id="SSF51182">
    <property type="entry name" value="RmlC-like cupins"/>
    <property type="match status" value="1"/>
</dbReference>
<dbReference type="InterPro" id="IPR014710">
    <property type="entry name" value="RmlC-like_jellyroll"/>
</dbReference>
<name>A0A1H8A833_9RHOB</name>
<dbReference type="PANTHER" id="PTHR43698:SF1">
    <property type="entry name" value="BLL4564 PROTEIN"/>
    <property type="match status" value="1"/>
</dbReference>
<protein>
    <submittedName>
        <fullName evidence="2">Cupin domain protein</fullName>
    </submittedName>
</protein>
<dbReference type="Gene3D" id="2.60.120.10">
    <property type="entry name" value="Jelly Rolls"/>
    <property type="match status" value="1"/>
</dbReference>
<dbReference type="OrthoDB" id="7507676at2"/>
<accession>A0A1H8A833</accession>
<organism evidence="2 3">
    <name type="scientific">Loktanella fryxellensis</name>
    <dbReference type="NCBI Taxonomy" id="245187"/>
    <lineage>
        <taxon>Bacteria</taxon>
        <taxon>Pseudomonadati</taxon>
        <taxon>Pseudomonadota</taxon>
        <taxon>Alphaproteobacteria</taxon>
        <taxon>Rhodobacterales</taxon>
        <taxon>Roseobacteraceae</taxon>
        <taxon>Loktanella</taxon>
    </lineage>
</organism>
<dbReference type="Pfam" id="PF07883">
    <property type="entry name" value="Cupin_2"/>
    <property type="match status" value="1"/>
</dbReference>
<reference evidence="2 3" key="1">
    <citation type="submission" date="2016-10" db="EMBL/GenBank/DDBJ databases">
        <authorList>
            <person name="de Groot N.N."/>
        </authorList>
    </citation>
    <scope>NUCLEOTIDE SEQUENCE [LARGE SCALE GENOMIC DNA]</scope>
    <source>
        <strain evidence="2 3">DSM 16213</strain>
    </source>
</reference>
<dbReference type="InterPro" id="IPR013096">
    <property type="entry name" value="Cupin_2"/>
</dbReference>
<dbReference type="STRING" id="245187.SAMN04488003_10355"/>
<dbReference type="CDD" id="cd02233">
    <property type="entry name" value="cupin_HNL-like"/>
    <property type="match status" value="1"/>
</dbReference>
<dbReference type="AlphaFoldDB" id="A0A1H8A833"/>
<sequence length="134" mass="14080">MQITPLTDRPSRAGSPDWFTGDVTMTPLFGDAAPSRVAGALVRFAPGARTHWHTHPLGQVLIVTEGVGRVQTMGGPVRVIRAGDVVRFAPGENHWHGATPDHAMSHIAVHEAVDGSAVTWGQAVSGDDYAGPAT</sequence>
<dbReference type="InterPro" id="IPR011051">
    <property type="entry name" value="RmlC_Cupin_sf"/>
</dbReference>
<proteinExistence type="predicted"/>
<keyword evidence="3" id="KW-1185">Reference proteome</keyword>
<evidence type="ECO:0000313" key="3">
    <source>
        <dbReference type="Proteomes" id="UP000199585"/>
    </source>
</evidence>